<evidence type="ECO:0000313" key="2">
    <source>
        <dbReference type="Proteomes" id="UP000007486"/>
    </source>
</evidence>
<organism evidence="1 2">
    <name type="scientific">Phocaeicola salanitronis (strain DSM 18170 / JCM 13657 / CCUG 60908 / BL78)</name>
    <name type="common">Bacteroides salanitronis</name>
    <dbReference type="NCBI Taxonomy" id="667015"/>
    <lineage>
        <taxon>Bacteria</taxon>
        <taxon>Pseudomonadati</taxon>
        <taxon>Bacteroidota</taxon>
        <taxon>Bacteroidia</taxon>
        <taxon>Bacteroidales</taxon>
        <taxon>Bacteroidaceae</taxon>
        <taxon>Phocaeicola</taxon>
    </lineage>
</organism>
<protein>
    <submittedName>
        <fullName evidence="1">Uncharacterized protein</fullName>
    </submittedName>
</protein>
<dbReference type="HOGENOM" id="CLU_3058711_0_0_10"/>
<sequence length="53" mass="5898">MPASCQSTCRGVSHTPESVHVDKLAHPGVCDTPLHWLFADIQIILIENLCNLW</sequence>
<reference evidence="1 2" key="1">
    <citation type="journal article" date="2011" name="Stand. Genomic Sci.">
        <title>Complete genome sequence of Bacteroides salanitronis type strain (BL78).</title>
        <authorList>
            <person name="Gronow S."/>
            <person name="Held B."/>
            <person name="Lucas S."/>
            <person name="Lapidus A."/>
            <person name="Del Rio T.G."/>
            <person name="Nolan M."/>
            <person name="Tice H."/>
            <person name="Deshpande S."/>
            <person name="Cheng J.F."/>
            <person name="Pitluck S."/>
            <person name="Liolios K."/>
            <person name="Pagani I."/>
            <person name="Ivanova N."/>
            <person name="Mavromatis K."/>
            <person name="Pati A."/>
            <person name="Tapia R."/>
            <person name="Han C."/>
            <person name="Goodwin L."/>
            <person name="Chen A."/>
            <person name="Palaniappan K."/>
            <person name="Land M."/>
            <person name="Hauser L."/>
            <person name="Chang Y.J."/>
            <person name="Jeffries C.D."/>
            <person name="Brambilla E.M."/>
            <person name="Rohde M."/>
            <person name="Goker M."/>
            <person name="Detter J.C."/>
            <person name="Woyke T."/>
            <person name="Bristow J."/>
            <person name="Markowitz V."/>
            <person name="Hugenholtz P."/>
            <person name="Kyrpides N.C."/>
            <person name="Klenk H.P."/>
            <person name="Eisen J.A."/>
        </authorList>
    </citation>
    <scope>NUCLEOTIDE SEQUENCE [LARGE SCALE GENOMIC DNA]</scope>
    <source>
        <strain evidence="1 2">DSM 18170</strain>
    </source>
</reference>
<dbReference type="EMBL" id="CP002530">
    <property type="protein sequence ID" value="ADY35858.1"/>
    <property type="molecule type" value="Genomic_DNA"/>
</dbReference>
<gene>
    <name evidence="1" type="ordered locus">Bacsa_1285</name>
</gene>
<dbReference type="AlphaFoldDB" id="F0R751"/>
<dbReference type="Proteomes" id="UP000007486">
    <property type="component" value="Chromosome"/>
</dbReference>
<evidence type="ECO:0000313" key="1">
    <source>
        <dbReference type="EMBL" id="ADY35858.1"/>
    </source>
</evidence>
<keyword evidence="2" id="KW-1185">Reference proteome</keyword>
<proteinExistence type="predicted"/>
<dbReference type="KEGG" id="bsa:Bacsa_1285"/>
<name>F0R751_PHOSB</name>
<accession>F0R751</accession>